<reference evidence="1" key="1">
    <citation type="submission" date="2022-02" db="EMBL/GenBank/DDBJ databases">
        <title>Plant Genome Project.</title>
        <authorList>
            <person name="Zhang R.-G."/>
        </authorList>
    </citation>
    <scope>NUCLEOTIDE SEQUENCE</scope>
    <source>
        <strain evidence="1">AT1</strain>
    </source>
</reference>
<sequence length="493" mass="56363">MTNGADHRSLRSRNLLYQRPWDKMLKILGSFKLISRRYRMVIGRCKRGREHNSTFEGKEDNKEDEQQSQDHTAASESVLGCGILELPMNLIYEILSRLPPKTIICSKCVCKTFLKILTDPYFSELNLIKAPNVCASLVLQHSPSSCAFHFVYMQDLEETSAAATCTAGDRPFYRRRFSHPCQALTVKSTRFELCHRQVTLVGSCNGLLCLYHASWPPFHYICNPVLGEVMVLPNQISAKQAYNYHSHSGFGFCPKTKRYKVISLTCMQYTDPETRLVSSGKAKAEIYTLGTESWRKIGDAPLPMSEGSFDSFLNGILHWITDGFTAFNLISSFDFEMEQFGSVPGPTHFDQECINKISWINVGVLGEFLSLCYVICNGQFDVWVMKDYGVKESWTREFVIDINFYCVREHYLHQPIAFLRNGDLLFIWKSRSLVSYNHRKGTFREFKAFGPCGVRAIAHIPSFISLKDFARGGLLRTSRWRGLMGGVNFYTHM</sequence>
<evidence type="ECO:0000313" key="2">
    <source>
        <dbReference type="Proteomes" id="UP001062846"/>
    </source>
</evidence>
<gene>
    <name evidence="1" type="ORF">RHMOL_Rhmol11G0179800</name>
</gene>
<comment type="caution">
    <text evidence="1">The sequence shown here is derived from an EMBL/GenBank/DDBJ whole genome shotgun (WGS) entry which is preliminary data.</text>
</comment>
<organism evidence="1 2">
    <name type="scientific">Rhododendron molle</name>
    <name type="common">Chinese azalea</name>
    <name type="synonym">Azalea mollis</name>
    <dbReference type="NCBI Taxonomy" id="49168"/>
    <lineage>
        <taxon>Eukaryota</taxon>
        <taxon>Viridiplantae</taxon>
        <taxon>Streptophyta</taxon>
        <taxon>Embryophyta</taxon>
        <taxon>Tracheophyta</taxon>
        <taxon>Spermatophyta</taxon>
        <taxon>Magnoliopsida</taxon>
        <taxon>eudicotyledons</taxon>
        <taxon>Gunneridae</taxon>
        <taxon>Pentapetalae</taxon>
        <taxon>asterids</taxon>
        <taxon>Ericales</taxon>
        <taxon>Ericaceae</taxon>
        <taxon>Ericoideae</taxon>
        <taxon>Rhodoreae</taxon>
        <taxon>Rhododendron</taxon>
    </lineage>
</organism>
<proteinExistence type="predicted"/>
<evidence type="ECO:0000313" key="1">
    <source>
        <dbReference type="EMBL" id="KAI8532012.1"/>
    </source>
</evidence>
<accession>A0ACC0LTU4</accession>
<protein>
    <submittedName>
        <fullName evidence="1">Uncharacterized protein</fullName>
    </submittedName>
</protein>
<dbReference type="Proteomes" id="UP001062846">
    <property type="component" value="Chromosome 11"/>
</dbReference>
<keyword evidence="2" id="KW-1185">Reference proteome</keyword>
<dbReference type="EMBL" id="CM046398">
    <property type="protein sequence ID" value="KAI8532012.1"/>
    <property type="molecule type" value="Genomic_DNA"/>
</dbReference>
<name>A0ACC0LTU4_RHOML</name>